<dbReference type="EMBL" id="CP151504">
    <property type="protein sequence ID" value="WZN61172.1"/>
    <property type="molecule type" value="Genomic_DNA"/>
</dbReference>
<feature type="compositionally biased region" description="Low complexity" evidence="1">
    <location>
        <begin position="17"/>
        <end position="30"/>
    </location>
</feature>
<gene>
    <name evidence="2" type="ORF">HKI87_04g27060</name>
</gene>
<keyword evidence="3" id="KW-1185">Reference proteome</keyword>
<organism evidence="2 3">
    <name type="scientific">Chloropicon roscoffensis</name>
    <dbReference type="NCBI Taxonomy" id="1461544"/>
    <lineage>
        <taxon>Eukaryota</taxon>
        <taxon>Viridiplantae</taxon>
        <taxon>Chlorophyta</taxon>
        <taxon>Chloropicophyceae</taxon>
        <taxon>Chloropicales</taxon>
        <taxon>Chloropicaceae</taxon>
        <taxon>Chloropicon</taxon>
    </lineage>
</organism>
<evidence type="ECO:0000313" key="2">
    <source>
        <dbReference type="EMBL" id="WZN61172.1"/>
    </source>
</evidence>
<protein>
    <submittedName>
        <fullName evidence="2">Uncharacterized protein</fullName>
    </submittedName>
</protein>
<proteinExistence type="predicted"/>
<name>A0AAX4P5H5_9CHLO</name>
<evidence type="ECO:0000313" key="3">
    <source>
        <dbReference type="Proteomes" id="UP001472866"/>
    </source>
</evidence>
<sequence length="1055" mass="110755">MIVGQVKERKTSGRAMSSAPSVPSVLPPLAGGTEAPFLGRKPKASVEEGGKVAKGNASESGGKAGHGTRADLARKLKALTEGTARLVPRVPVKADTLDQGEGQPTTRDDVLCGLARKEEGVVDEFDEEGNEGSGGEGEDWSWARRVWVGRFGIGVEKAKGGVLSSPAGSETVFCRGMLSSDAWTRAECLTLRDVGLLCRSSVASQRSLAFDLLRRSFEHSSVAAEDDAEALHAEAYGYLRDACGLHSALARDCVSTNPSLAQPALGLAAELLLPALWANHLAQRRTFCPGLPRSGPFREGLAKDLAAASASLGDVLASGRSGRRVGLGEQAALSALRIAAALGESSEPPGAALLEMAASRLGGDGPPALRAHAAWALASSPSSPPSEALLCSASSVYSSCRARAEEGFPSHAERGFLLDLLLGRFHLPGGRLHGDPSSEALRGVLAGLKEALAVDKPLRGDLVSAASVLRALLSFSSSSSSWRGLGAGLVNELLAKVWSFEGDDGCYALAALAAGLDFLSRLAAEGAPEAAGLSRLASSRLPALQKGATELLSSLIRQSARGGRLREGEDLSVGLAATTLLHSTWHGACASFLIALVGCAEAGGVEDGPEWARRVALGVLSAHRSSREFVVVGDAAAAAGEETQRSLISRETAAAHGALMARCVWSWRAGGADVPWEEEPALVAWDCAAEAIFQQSAKAKAVVRADTLFDRRDLEAVLGGVGSLEADPRPAVDPAEMAAHLNETLDAAGMEGGADGRAVDWMFSAEICEGRPDLYPPLALYLTRLERLGSRYLLGLPVELKLTKVLVEAFCHRDDLFKEPNFAEVMPVVVGAHAEALARVLARPGSSDRRLRLPTSIVDQFASVSLGDPFFARCASLAFSSAQQPAAQVEAWKAACASDCFALFPDVTSYVATQRSLFFELPVCAPIARACFESLLSSGSLRRQVERGASMAGCFAAHCVTDHLFGGGGEVVVVKRKEEGPSRRAMAHKAVAFLEESTLEGLLRYAPPPREGAPPALETHPRRERVEALASILGEGGRDLLPPSLLRQLENTTVH</sequence>
<feature type="region of interest" description="Disordered" evidence="1">
    <location>
        <begin position="1"/>
        <end position="69"/>
    </location>
</feature>
<feature type="compositionally biased region" description="Basic and acidic residues" evidence="1">
    <location>
        <begin position="1"/>
        <end position="11"/>
    </location>
</feature>
<evidence type="ECO:0000256" key="1">
    <source>
        <dbReference type="SAM" id="MobiDB-lite"/>
    </source>
</evidence>
<accession>A0AAX4P5H5</accession>
<dbReference type="AlphaFoldDB" id="A0AAX4P5H5"/>
<reference evidence="2 3" key="1">
    <citation type="submission" date="2024-03" db="EMBL/GenBank/DDBJ databases">
        <title>Complete genome sequence of the green alga Chloropicon roscoffensis RCC1871.</title>
        <authorList>
            <person name="Lemieux C."/>
            <person name="Pombert J.-F."/>
            <person name="Otis C."/>
            <person name="Turmel M."/>
        </authorList>
    </citation>
    <scope>NUCLEOTIDE SEQUENCE [LARGE SCALE GENOMIC DNA]</scope>
    <source>
        <strain evidence="2 3">RCC1871</strain>
    </source>
</reference>
<dbReference type="Proteomes" id="UP001472866">
    <property type="component" value="Chromosome 04"/>
</dbReference>